<dbReference type="AlphaFoldDB" id="A0AA88AKY0"/>
<keyword evidence="2" id="KW-1185">Reference proteome</keyword>
<dbReference type="Gramene" id="FCD_00029797-RA">
    <property type="protein sequence ID" value="FCD_00029797-RA:cds"/>
    <property type="gene ID" value="FCD_00029797"/>
</dbReference>
<dbReference type="Proteomes" id="UP001187192">
    <property type="component" value="Unassembled WGS sequence"/>
</dbReference>
<evidence type="ECO:0000313" key="2">
    <source>
        <dbReference type="Proteomes" id="UP001187192"/>
    </source>
</evidence>
<gene>
    <name evidence="1" type="ORF">TIFTF001_023701</name>
</gene>
<name>A0AA88AKY0_FICCA</name>
<reference evidence="1" key="1">
    <citation type="submission" date="2023-07" db="EMBL/GenBank/DDBJ databases">
        <title>draft genome sequence of fig (Ficus carica).</title>
        <authorList>
            <person name="Takahashi T."/>
            <person name="Nishimura K."/>
        </authorList>
    </citation>
    <scope>NUCLEOTIDE SEQUENCE</scope>
</reference>
<comment type="caution">
    <text evidence="1">The sequence shown here is derived from an EMBL/GenBank/DDBJ whole genome shotgun (WGS) entry which is preliminary data.</text>
</comment>
<sequence length="137" mass="14854">MPKIPLPTISFPAIQASFTRKNGDICGAKRKNDNLYEANPIILADLDVARTPTNARNQQNSISVGLQTHHEISKELCLLSANGPPPIGCRPSLTRAMAIGPPISESPPIAQLVPWPAIAQRSRRRSLTGHHSKARVL</sequence>
<evidence type="ECO:0000313" key="1">
    <source>
        <dbReference type="EMBL" id="GMN54574.1"/>
    </source>
</evidence>
<dbReference type="EMBL" id="BTGU01000052">
    <property type="protein sequence ID" value="GMN54574.1"/>
    <property type="molecule type" value="Genomic_DNA"/>
</dbReference>
<organism evidence="1 2">
    <name type="scientific">Ficus carica</name>
    <name type="common">Common fig</name>
    <dbReference type="NCBI Taxonomy" id="3494"/>
    <lineage>
        <taxon>Eukaryota</taxon>
        <taxon>Viridiplantae</taxon>
        <taxon>Streptophyta</taxon>
        <taxon>Embryophyta</taxon>
        <taxon>Tracheophyta</taxon>
        <taxon>Spermatophyta</taxon>
        <taxon>Magnoliopsida</taxon>
        <taxon>eudicotyledons</taxon>
        <taxon>Gunneridae</taxon>
        <taxon>Pentapetalae</taxon>
        <taxon>rosids</taxon>
        <taxon>fabids</taxon>
        <taxon>Rosales</taxon>
        <taxon>Moraceae</taxon>
        <taxon>Ficeae</taxon>
        <taxon>Ficus</taxon>
    </lineage>
</organism>
<protein>
    <submittedName>
        <fullName evidence="1">Uncharacterized protein</fullName>
    </submittedName>
</protein>
<proteinExistence type="predicted"/>
<accession>A0AA88AKY0</accession>